<evidence type="ECO:0000313" key="2">
    <source>
        <dbReference type="Proteomes" id="UP000176714"/>
    </source>
</evidence>
<dbReference type="AlphaFoldDB" id="A0A1F6ESC7"/>
<proteinExistence type="predicted"/>
<dbReference type="STRING" id="1798516.A2950_00595"/>
<reference evidence="1 2" key="1">
    <citation type="journal article" date="2016" name="Nat. Commun.">
        <title>Thousands of microbial genomes shed light on interconnected biogeochemical processes in an aquifer system.</title>
        <authorList>
            <person name="Anantharaman K."/>
            <person name="Brown C.T."/>
            <person name="Hug L.A."/>
            <person name="Sharon I."/>
            <person name="Castelle C.J."/>
            <person name="Probst A.J."/>
            <person name="Thomas B.C."/>
            <person name="Singh A."/>
            <person name="Wilkins M.J."/>
            <person name="Karaoz U."/>
            <person name="Brodie E.L."/>
            <person name="Williams K.H."/>
            <person name="Hubbard S.S."/>
            <person name="Banfield J.F."/>
        </authorList>
    </citation>
    <scope>NUCLEOTIDE SEQUENCE [LARGE SCALE GENOMIC DNA]</scope>
</reference>
<organism evidence="1 2">
    <name type="scientific">Candidatus Kaiserbacteria bacterium RIFCSPLOWO2_01_FULL_55_19</name>
    <dbReference type="NCBI Taxonomy" id="1798516"/>
    <lineage>
        <taxon>Bacteria</taxon>
        <taxon>Candidatus Kaiseribacteriota</taxon>
    </lineage>
</organism>
<sequence length="198" mass="23400">MDKKLLELWYLRDKKSVHTIADELRCSDGKVNYWLEKHSIRKRSISDAIYIKNNPKGDPFSFQTPRSNNDWFLSGLGLGLYWGEGTKKNLRTVRLGNTDPYLVRAFLIFLRRIYGINGSKLRFALQIFTDMDQKKEEKFWREFLNVDAKQFYKTINTRSGSIGTYRTKSEHGVLTVYFGNKKLRDLLITEIEKMKKLR</sequence>
<comment type="caution">
    <text evidence="1">The sequence shown here is derived from an EMBL/GenBank/DDBJ whole genome shotgun (WGS) entry which is preliminary data.</text>
</comment>
<accession>A0A1F6ESC7</accession>
<dbReference type="Proteomes" id="UP000176714">
    <property type="component" value="Unassembled WGS sequence"/>
</dbReference>
<evidence type="ECO:0000313" key="1">
    <source>
        <dbReference type="EMBL" id="OGG76510.1"/>
    </source>
</evidence>
<dbReference type="EMBL" id="MFMD01000013">
    <property type="protein sequence ID" value="OGG76510.1"/>
    <property type="molecule type" value="Genomic_DNA"/>
</dbReference>
<gene>
    <name evidence="1" type="ORF">A2950_00595</name>
</gene>
<protein>
    <submittedName>
        <fullName evidence="1">Uncharacterized protein</fullName>
    </submittedName>
</protein>
<name>A0A1F6ESC7_9BACT</name>